<dbReference type="AlphaFoldDB" id="A0A645J527"/>
<proteinExistence type="predicted"/>
<protein>
    <recommendedName>
        <fullName evidence="2">Xylose isomerase-like TIM barrel domain-containing protein</fullName>
    </recommendedName>
</protein>
<accession>A0A645J527</accession>
<reference evidence="1" key="1">
    <citation type="submission" date="2019-08" db="EMBL/GenBank/DDBJ databases">
        <authorList>
            <person name="Kucharzyk K."/>
            <person name="Murdoch R.W."/>
            <person name="Higgins S."/>
            <person name="Loffler F."/>
        </authorList>
    </citation>
    <scope>NUCLEOTIDE SEQUENCE</scope>
</reference>
<evidence type="ECO:0008006" key="2">
    <source>
        <dbReference type="Google" id="ProtNLM"/>
    </source>
</evidence>
<comment type="caution">
    <text evidence="1">The sequence shown here is derived from an EMBL/GenBank/DDBJ whole genome shotgun (WGS) entry which is preliminary data.</text>
</comment>
<gene>
    <name evidence="1" type="ORF">SDC9_205943</name>
</gene>
<name>A0A645J527_9ZZZZ</name>
<evidence type="ECO:0000313" key="1">
    <source>
        <dbReference type="EMBL" id="MPN58240.1"/>
    </source>
</evidence>
<organism evidence="1">
    <name type="scientific">bioreactor metagenome</name>
    <dbReference type="NCBI Taxonomy" id="1076179"/>
    <lineage>
        <taxon>unclassified sequences</taxon>
        <taxon>metagenomes</taxon>
        <taxon>ecological metagenomes</taxon>
    </lineage>
</organism>
<sequence length="81" mass="9348">MVKKGCEAYGDQHPRFGFPNSANDVPELLDFFRVLKAEGFFRPNDPFVLSFEVKPWGDESEELIMANTKRVINRAWALLED</sequence>
<dbReference type="EMBL" id="VSSQ01130708">
    <property type="protein sequence ID" value="MPN58240.1"/>
    <property type="molecule type" value="Genomic_DNA"/>
</dbReference>